<dbReference type="STRING" id="648782.SAMN04488554_2797"/>
<gene>
    <name evidence="3" type="ORF">SAMN04488554_2797</name>
</gene>
<evidence type="ECO:0000313" key="4">
    <source>
        <dbReference type="Proteomes" id="UP000199220"/>
    </source>
</evidence>
<dbReference type="PANTHER" id="PTHR21198:SF7">
    <property type="entry name" value="ASPARTATE-GLUTAMATE RACEMASE FAMILY"/>
    <property type="match status" value="1"/>
</dbReference>
<dbReference type="OrthoDB" id="9803739at2"/>
<dbReference type="SUPFAM" id="SSF53681">
    <property type="entry name" value="Aspartate/glutamate racemase"/>
    <property type="match status" value="2"/>
</dbReference>
<dbReference type="RefSeq" id="WP_089773698.1">
    <property type="nucleotide sequence ID" value="NZ_FNTX01000002.1"/>
</dbReference>
<dbReference type="InterPro" id="IPR004380">
    <property type="entry name" value="Asp_race"/>
</dbReference>
<keyword evidence="4" id="KW-1185">Reference proteome</keyword>
<dbReference type="Pfam" id="PF01177">
    <property type="entry name" value="Asp_Glu_race"/>
    <property type="match status" value="1"/>
</dbReference>
<organism evidence="3 4">
    <name type="scientific">Ruania alba</name>
    <dbReference type="NCBI Taxonomy" id="648782"/>
    <lineage>
        <taxon>Bacteria</taxon>
        <taxon>Bacillati</taxon>
        <taxon>Actinomycetota</taxon>
        <taxon>Actinomycetes</taxon>
        <taxon>Micrococcales</taxon>
        <taxon>Ruaniaceae</taxon>
        <taxon>Ruania</taxon>
    </lineage>
</organism>
<evidence type="ECO:0000256" key="1">
    <source>
        <dbReference type="ARBA" id="ARBA00007847"/>
    </source>
</evidence>
<protein>
    <submittedName>
        <fullName evidence="3">Aspartate racemase</fullName>
    </submittedName>
</protein>
<name>A0A1H5LGG0_9MICO</name>
<reference evidence="4" key="1">
    <citation type="submission" date="2016-10" db="EMBL/GenBank/DDBJ databases">
        <authorList>
            <person name="Varghese N."/>
            <person name="Submissions S."/>
        </authorList>
    </citation>
    <scope>NUCLEOTIDE SEQUENCE [LARGE SCALE GENOMIC DNA]</scope>
    <source>
        <strain evidence="4">DSM 21368</strain>
    </source>
</reference>
<dbReference type="Gene3D" id="3.40.50.1860">
    <property type="match status" value="2"/>
</dbReference>
<dbReference type="InterPro" id="IPR001920">
    <property type="entry name" value="Asp/Glu_race"/>
</dbReference>
<accession>A0A1H5LGG0</accession>
<dbReference type="PANTHER" id="PTHR21198">
    <property type="entry name" value="GLUTAMATE RACEMASE"/>
    <property type="match status" value="1"/>
</dbReference>
<evidence type="ECO:0000313" key="3">
    <source>
        <dbReference type="EMBL" id="SEE76074.1"/>
    </source>
</evidence>
<dbReference type="EMBL" id="FNTX01000002">
    <property type="protein sequence ID" value="SEE76074.1"/>
    <property type="molecule type" value="Genomic_DNA"/>
</dbReference>
<dbReference type="NCBIfam" id="TIGR00035">
    <property type="entry name" value="asp_race"/>
    <property type="match status" value="1"/>
</dbReference>
<dbReference type="Proteomes" id="UP000199220">
    <property type="component" value="Unassembled WGS sequence"/>
</dbReference>
<dbReference type="GO" id="GO:0047661">
    <property type="term" value="F:amino-acid racemase activity"/>
    <property type="evidence" value="ECO:0007669"/>
    <property type="project" value="InterPro"/>
</dbReference>
<dbReference type="AlphaFoldDB" id="A0A1H5LGG0"/>
<keyword evidence="2" id="KW-0413">Isomerase</keyword>
<proteinExistence type="inferred from homology"/>
<evidence type="ECO:0000256" key="2">
    <source>
        <dbReference type="ARBA" id="ARBA00023235"/>
    </source>
</evidence>
<sequence length="228" mass="23367">MTSPLIGVLGGMGPAASVHFQARLVQLTPAERDADHPTTVVWSDPRVPDRVAALRGTGASPVPALRRGVGVLRSAGASVIAVPCNTVHPFLPEVLPPGGWVDMITTAAARLAADGATRVGVLATAATLEHGMYTHALAEHGIEAHAPADQEAILELIAAVKAGRAPSDLLARLGTTVRTVLADGCDAVLIACTELSVVAAAGGEEPGMVDALDELARETLRRVGVTPW</sequence>
<comment type="similarity">
    <text evidence="1">Belongs to the aspartate/glutamate racemases family.</text>
</comment>
<dbReference type="InterPro" id="IPR015942">
    <property type="entry name" value="Asp/Glu/hydantoin_racemase"/>
</dbReference>